<dbReference type="RefSeq" id="WP_039609140.1">
    <property type="nucleotide sequence ID" value="NZ_JWIC01000005.1"/>
</dbReference>
<dbReference type="GO" id="GO:0004601">
    <property type="term" value="F:peroxidase activity"/>
    <property type="evidence" value="ECO:0007669"/>
    <property type="project" value="UniProtKB-KW"/>
</dbReference>
<name>A0A0C1MJZ7_9GAMM</name>
<keyword evidence="2" id="KW-0575">Peroxidase</keyword>
<dbReference type="Proteomes" id="UP000031327">
    <property type="component" value="Unassembled WGS sequence"/>
</dbReference>
<feature type="domain" description="Thioredoxin" evidence="1">
    <location>
        <begin position="9"/>
        <end position="165"/>
    </location>
</feature>
<dbReference type="InterPro" id="IPR013766">
    <property type="entry name" value="Thioredoxin_domain"/>
</dbReference>
<proteinExistence type="predicted"/>
<comment type="caution">
    <text evidence="2">The sequence shown here is derived from an EMBL/GenBank/DDBJ whole genome shotgun (WGS) entry which is preliminary data.</text>
</comment>
<gene>
    <name evidence="2" type="ORF">JF50_09145</name>
</gene>
<dbReference type="Gene3D" id="3.40.30.10">
    <property type="entry name" value="Glutaredoxin"/>
    <property type="match status" value="1"/>
</dbReference>
<dbReference type="OrthoDB" id="9809746at2"/>
<evidence type="ECO:0000313" key="2">
    <source>
        <dbReference type="EMBL" id="KID57369.1"/>
    </source>
</evidence>
<dbReference type="InterPro" id="IPR000866">
    <property type="entry name" value="AhpC/TSA"/>
</dbReference>
<reference evidence="2 3" key="1">
    <citation type="submission" date="2014-12" db="EMBL/GenBank/DDBJ databases">
        <title>Draft Genome Sequence of Pseudoalteromonas luteoviolacea HI1.</title>
        <authorList>
            <person name="Asahina A.Y."/>
            <person name="Hadfield M.G."/>
        </authorList>
    </citation>
    <scope>NUCLEOTIDE SEQUENCE [LARGE SCALE GENOMIC DNA]</scope>
    <source>
        <strain evidence="2 3">HI1</strain>
    </source>
</reference>
<dbReference type="PROSITE" id="PS51352">
    <property type="entry name" value="THIOREDOXIN_2"/>
    <property type="match status" value="1"/>
</dbReference>
<accession>A0A0C1MJZ7</accession>
<dbReference type="InterPro" id="IPR036249">
    <property type="entry name" value="Thioredoxin-like_sf"/>
</dbReference>
<organism evidence="2 3">
    <name type="scientific">Pseudoalteromonas luteoviolacea</name>
    <dbReference type="NCBI Taxonomy" id="43657"/>
    <lineage>
        <taxon>Bacteria</taxon>
        <taxon>Pseudomonadati</taxon>
        <taxon>Pseudomonadota</taxon>
        <taxon>Gammaproteobacteria</taxon>
        <taxon>Alteromonadales</taxon>
        <taxon>Pseudoalteromonadaceae</taxon>
        <taxon>Pseudoalteromonas</taxon>
    </lineage>
</organism>
<keyword evidence="2" id="KW-0560">Oxidoreductase</keyword>
<evidence type="ECO:0000259" key="1">
    <source>
        <dbReference type="PROSITE" id="PS51352"/>
    </source>
</evidence>
<dbReference type="AlphaFoldDB" id="A0A0C1MJZ7"/>
<dbReference type="EMBL" id="JWIC01000005">
    <property type="protein sequence ID" value="KID57369.1"/>
    <property type="molecule type" value="Genomic_DNA"/>
</dbReference>
<evidence type="ECO:0000313" key="3">
    <source>
        <dbReference type="Proteomes" id="UP000031327"/>
    </source>
</evidence>
<sequence>MSQDYTNKLHAGSTFPSQTVTLKTGKEIVLGEPRTGFDWQLIVVYRGKHCPLCTKYLNQLQNYMERLAKIGVDVLAISGDNKEQLVTHASQLNTEFDIAYGMTLEQMKELGLYISDPRSDQETDHPFSEPGLFVVNEQGKIQVIDISNNPFVRPELEALVNGLTWIKDPDNNYPIRGMHR</sequence>
<protein>
    <submittedName>
        <fullName evidence="2">Thioredoxin peroxidase</fullName>
    </submittedName>
</protein>
<dbReference type="SUPFAM" id="SSF52833">
    <property type="entry name" value="Thioredoxin-like"/>
    <property type="match status" value="1"/>
</dbReference>
<dbReference type="Pfam" id="PF00578">
    <property type="entry name" value="AhpC-TSA"/>
    <property type="match status" value="1"/>
</dbReference>